<proteinExistence type="inferred from homology"/>
<protein>
    <submittedName>
        <fullName evidence="7">Heat shock protein 30-like</fullName>
    </submittedName>
</protein>
<dbReference type="Proteomes" id="UP000515152">
    <property type="component" value="Chromosome 20"/>
</dbReference>
<feature type="compositionally biased region" description="Basic and acidic residues" evidence="4">
    <location>
        <begin position="189"/>
        <end position="204"/>
    </location>
</feature>
<evidence type="ECO:0000256" key="1">
    <source>
        <dbReference type="ARBA" id="ARBA00023016"/>
    </source>
</evidence>
<dbReference type="KEGG" id="char:105912402"/>
<name>A0A6P3WEU4_CLUHA</name>
<dbReference type="InterPro" id="IPR001436">
    <property type="entry name" value="Alpha-crystallin/sHSP_animal"/>
</dbReference>
<keyword evidence="1" id="KW-0346">Stress response</keyword>
<comment type="similarity">
    <text evidence="2 3">Belongs to the small heat shock protein (HSP20) family.</text>
</comment>
<dbReference type="Pfam" id="PF00011">
    <property type="entry name" value="HSP20"/>
    <property type="match status" value="1"/>
</dbReference>
<dbReference type="GO" id="GO:0042026">
    <property type="term" value="P:protein refolding"/>
    <property type="evidence" value="ECO:0007669"/>
    <property type="project" value="TreeGrafter"/>
</dbReference>
<dbReference type="GeneID" id="105912402"/>
<dbReference type="SUPFAM" id="SSF49764">
    <property type="entry name" value="HSP20-like chaperones"/>
    <property type="match status" value="1"/>
</dbReference>
<sequence length="204" mass="23045">MLSLHGFQPSLSPYVDFYWPVRSLWPQVRPLDTHRDLMLRNMEDMNSSLELLKNLQHQIFQEIDQIPASGEVHPLPCNLEKKGDGFALTLDTKDFSPEELSVKQVGNKLQVSGKSEKKHDDGKGSYSYRVQAFRREFDLPDGVNPEAVTCSLSDGKLHIEAAGKQTPAISERVVPIDCKTAESTQQSEKMTKEDNTTDTEKIQQ</sequence>
<dbReference type="GO" id="GO:0009408">
    <property type="term" value="P:response to heat"/>
    <property type="evidence" value="ECO:0007669"/>
    <property type="project" value="TreeGrafter"/>
</dbReference>
<gene>
    <name evidence="7" type="primary">LOC105912402</name>
</gene>
<keyword evidence="6" id="KW-1185">Reference proteome</keyword>
<feature type="region of interest" description="Disordered" evidence="4">
    <location>
        <begin position="178"/>
        <end position="204"/>
    </location>
</feature>
<organism evidence="6 7">
    <name type="scientific">Clupea harengus</name>
    <name type="common">Atlantic herring</name>
    <dbReference type="NCBI Taxonomy" id="7950"/>
    <lineage>
        <taxon>Eukaryota</taxon>
        <taxon>Metazoa</taxon>
        <taxon>Chordata</taxon>
        <taxon>Craniata</taxon>
        <taxon>Vertebrata</taxon>
        <taxon>Euteleostomi</taxon>
        <taxon>Actinopterygii</taxon>
        <taxon>Neopterygii</taxon>
        <taxon>Teleostei</taxon>
        <taxon>Clupei</taxon>
        <taxon>Clupeiformes</taxon>
        <taxon>Clupeoidei</taxon>
        <taxon>Clupeidae</taxon>
        <taxon>Clupea</taxon>
    </lineage>
</organism>
<dbReference type="OrthoDB" id="9942401at2759"/>
<evidence type="ECO:0000259" key="5">
    <source>
        <dbReference type="PROSITE" id="PS01031"/>
    </source>
</evidence>
<dbReference type="PANTHER" id="PTHR45640:SF2">
    <property type="entry name" value="HEAT SHOCK PROTEIN BETA-11-RELATED"/>
    <property type="match status" value="1"/>
</dbReference>
<dbReference type="GO" id="GO:0005634">
    <property type="term" value="C:nucleus"/>
    <property type="evidence" value="ECO:0007669"/>
    <property type="project" value="TreeGrafter"/>
</dbReference>
<dbReference type="RefSeq" id="XP_012696816.2">
    <property type="nucleotide sequence ID" value="XM_012841362.2"/>
</dbReference>
<evidence type="ECO:0000256" key="3">
    <source>
        <dbReference type="RuleBase" id="RU003616"/>
    </source>
</evidence>
<evidence type="ECO:0000256" key="4">
    <source>
        <dbReference type="SAM" id="MobiDB-lite"/>
    </source>
</evidence>
<dbReference type="InterPro" id="IPR002068">
    <property type="entry name" value="A-crystallin/Hsp20_dom"/>
</dbReference>
<dbReference type="AlphaFoldDB" id="A0A6P3WEU4"/>
<accession>A0A6P3WEU4</accession>
<dbReference type="InterPro" id="IPR008978">
    <property type="entry name" value="HSP20-like_chaperone"/>
</dbReference>
<dbReference type="GO" id="GO:0051082">
    <property type="term" value="F:unfolded protein binding"/>
    <property type="evidence" value="ECO:0007669"/>
    <property type="project" value="TreeGrafter"/>
</dbReference>
<dbReference type="PANTHER" id="PTHR45640">
    <property type="entry name" value="HEAT SHOCK PROTEIN HSP-12.2-RELATED"/>
    <property type="match status" value="1"/>
</dbReference>
<reference evidence="7" key="1">
    <citation type="submission" date="2025-08" db="UniProtKB">
        <authorList>
            <consortium name="RefSeq"/>
        </authorList>
    </citation>
    <scope>IDENTIFICATION</scope>
</reference>
<dbReference type="Gene3D" id="2.60.40.790">
    <property type="match status" value="1"/>
</dbReference>
<dbReference type="PROSITE" id="PS01031">
    <property type="entry name" value="SHSP"/>
    <property type="match status" value="1"/>
</dbReference>
<dbReference type="CDD" id="cd06481">
    <property type="entry name" value="ACD_HspB9_like"/>
    <property type="match status" value="1"/>
</dbReference>
<dbReference type="GO" id="GO:0005737">
    <property type="term" value="C:cytoplasm"/>
    <property type="evidence" value="ECO:0007669"/>
    <property type="project" value="TreeGrafter"/>
</dbReference>
<feature type="domain" description="SHSP" evidence="5">
    <location>
        <begin position="66"/>
        <end position="179"/>
    </location>
</feature>
<evidence type="ECO:0000313" key="6">
    <source>
        <dbReference type="Proteomes" id="UP000515152"/>
    </source>
</evidence>
<evidence type="ECO:0000313" key="7">
    <source>
        <dbReference type="RefSeq" id="XP_012696816.2"/>
    </source>
</evidence>
<evidence type="ECO:0000256" key="2">
    <source>
        <dbReference type="PROSITE-ProRule" id="PRU00285"/>
    </source>
</evidence>